<keyword evidence="6" id="KW-1015">Disulfide bond</keyword>
<protein>
    <submittedName>
        <fullName evidence="13">C3a anaphylatoxin chemotactic receptor</fullName>
    </submittedName>
</protein>
<dbReference type="OMA" id="GRIHKQH"/>
<dbReference type="InParanoid" id="H3A4J2"/>
<keyword evidence="7 10" id="KW-0675">Receptor</keyword>
<evidence type="ECO:0000259" key="12">
    <source>
        <dbReference type="PROSITE" id="PS50262"/>
    </source>
</evidence>
<reference evidence="13" key="3">
    <citation type="submission" date="2025-09" db="UniProtKB">
        <authorList>
            <consortium name="Ensembl"/>
        </authorList>
    </citation>
    <scope>IDENTIFICATION</scope>
</reference>
<dbReference type="GeneTree" id="ENSGT01140000282544"/>
<dbReference type="InterPro" id="IPR000276">
    <property type="entry name" value="GPCR_Rhodpsn"/>
</dbReference>
<dbReference type="PRINTS" id="PR00237">
    <property type="entry name" value="GPCRRHODOPSN"/>
</dbReference>
<feature type="transmembrane region" description="Helical" evidence="11">
    <location>
        <begin position="248"/>
        <end position="265"/>
    </location>
</feature>
<dbReference type="GO" id="GO:0005886">
    <property type="term" value="C:plasma membrane"/>
    <property type="evidence" value="ECO:0007669"/>
    <property type="project" value="TreeGrafter"/>
</dbReference>
<dbReference type="GO" id="GO:0004878">
    <property type="term" value="F:complement component C5a receptor activity"/>
    <property type="evidence" value="ECO:0007669"/>
    <property type="project" value="TreeGrafter"/>
</dbReference>
<dbReference type="FunCoup" id="H3A4J2">
    <property type="interactions" value="389"/>
</dbReference>
<evidence type="ECO:0000256" key="11">
    <source>
        <dbReference type="SAM" id="Phobius"/>
    </source>
</evidence>
<feature type="transmembrane region" description="Helical" evidence="11">
    <location>
        <begin position="285"/>
        <end position="309"/>
    </location>
</feature>
<gene>
    <name evidence="13" type="primary">LOC102360946</name>
</gene>
<dbReference type="eggNOG" id="ENOG502R35Z">
    <property type="taxonomic scope" value="Eukaryota"/>
</dbReference>
<evidence type="ECO:0000256" key="1">
    <source>
        <dbReference type="ARBA" id="ARBA00004141"/>
    </source>
</evidence>
<name>H3A4J2_LATCH</name>
<feature type="transmembrane region" description="Helical" evidence="11">
    <location>
        <begin position="79"/>
        <end position="103"/>
    </location>
</feature>
<keyword evidence="3 11" id="KW-1133">Transmembrane helix</keyword>
<evidence type="ECO:0000313" key="14">
    <source>
        <dbReference type="Proteomes" id="UP000008672"/>
    </source>
</evidence>
<comment type="subcellular location">
    <subcellularLocation>
        <location evidence="1">Membrane</location>
        <topology evidence="1">Multi-pass membrane protein</topology>
    </subcellularLocation>
</comment>
<feature type="transmembrane region" description="Helical" evidence="11">
    <location>
        <begin position="43"/>
        <end position="67"/>
    </location>
</feature>
<dbReference type="PRINTS" id="PR00526">
    <property type="entry name" value="FMETLEUPHER"/>
</dbReference>
<dbReference type="PROSITE" id="PS00237">
    <property type="entry name" value="G_PROTEIN_RECEP_F1_1"/>
    <property type="match status" value="1"/>
</dbReference>
<evidence type="ECO:0000256" key="4">
    <source>
        <dbReference type="ARBA" id="ARBA00023040"/>
    </source>
</evidence>
<dbReference type="InterPro" id="IPR000826">
    <property type="entry name" value="Formyl_rcpt-rel"/>
</dbReference>
<dbReference type="GO" id="GO:0006954">
    <property type="term" value="P:inflammatory response"/>
    <property type="evidence" value="ECO:0007669"/>
    <property type="project" value="TreeGrafter"/>
</dbReference>
<keyword evidence="4 10" id="KW-0297">G-protein coupled receptor</keyword>
<dbReference type="GO" id="GO:0007204">
    <property type="term" value="P:positive regulation of cytosolic calcium ion concentration"/>
    <property type="evidence" value="ECO:0007669"/>
    <property type="project" value="TreeGrafter"/>
</dbReference>
<feature type="transmembrane region" description="Helical" evidence="11">
    <location>
        <begin position="115"/>
        <end position="137"/>
    </location>
</feature>
<evidence type="ECO:0000256" key="5">
    <source>
        <dbReference type="ARBA" id="ARBA00023136"/>
    </source>
</evidence>
<dbReference type="Proteomes" id="UP000008672">
    <property type="component" value="Unassembled WGS sequence"/>
</dbReference>
<dbReference type="FunFam" id="1.20.1070.10:FF:000034">
    <property type="entry name" value="G-protein coupled receptor 1"/>
    <property type="match status" value="1"/>
</dbReference>
<evidence type="ECO:0000256" key="2">
    <source>
        <dbReference type="ARBA" id="ARBA00022692"/>
    </source>
</evidence>
<evidence type="ECO:0000256" key="10">
    <source>
        <dbReference type="RuleBase" id="RU000688"/>
    </source>
</evidence>
<feature type="transmembrane region" description="Helical" evidence="11">
    <location>
        <begin position="214"/>
        <end position="232"/>
    </location>
</feature>
<sequence>AEVTPEMRDFIENCSCENYSVLCQNSCSAGDEMHTPSLYPVNVISIVIFSITFILGVPGNAVVIWIAGLKMKRTVNTVWFLNLAIADLLCCLSLPFFITITALDYHWPLGHSLCKLITSGIVINLFASVFMLSAISVDRCLLMTKPIWSQNNRTTRLASALCTVIWGLAFIMSLPCFIYYEARSNDDEYIECNYNFGDHASVETMKITINVTRAIFGFIIPFLVMIVCYIMITRKLRASHFNKSKKTFKLIVSIIIVFLVCWLPYHVTGILGASLDPESSKSDIFFVIDILSINLACANSCINPILYVLMGQNFRGKFKWSIRTAVERGFKE</sequence>
<feature type="transmembrane region" description="Helical" evidence="11">
    <location>
        <begin position="157"/>
        <end position="180"/>
    </location>
</feature>
<evidence type="ECO:0000256" key="8">
    <source>
        <dbReference type="ARBA" id="ARBA00023224"/>
    </source>
</evidence>
<keyword evidence="5 11" id="KW-0472">Membrane</keyword>
<dbReference type="Ensembl" id="ENSLACT00000004602.1">
    <property type="protein sequence ID" value="ENSLACP00000004563.1"/>
    <property type="gene ID" value="ENSLACG00000004061.1"/>
</dbReference>
<keyword evidence="2 10" id="KW-0812">Transmembrane</keyword>
<dbReference type="GO" id="GO:0004930">
    <property type="term" value="F:G protein-coupled receptor activity"/>
    <property type="evidence" value="ECO:0007669"/>
    <property type="project" value="UniProtKB-KW"/>
</dbReference>
<evidence type="ECO:0000256" key="6">
    <source>
        <dbReference type="ARBA" id="ARBA00023157"/>
    </source>
</evidence>
<dbReference type="PANTHER" id="PTHR24225">
    <property type="entry name" value="CHEMOTACTIC RECEPTOR"/>
    <property type="match status" value="1"/>
</dbReference>
<evidence type="ECO:0000256" key="3">
    <source>
        <dbReference type="ARBA" id="ARBA00022989"/>
    </source>
</evidence>
<comment type="similarity">
    <text evidence="9">Belongs to the chemokine-like receptor (CMKLR) family.</text>
</comment>
<dbReference type="PANTHER" id="PTHR24225:SF28">
    <property type="entry name" value="C3A ANAPHYLATOXIN CHEMOTACTIC RECEPTOR"/>
    <property type="match status" value="1"/>
</dbReference>
<keyword evidence="8 10" id="KW-0807">Transducer</keyword>
<reference evidence="14" key="1">
    <citation type="submission" date="2011-08" db="EMBL/GenBank/DDBJ databases">
        <title>The draft genome of Latimeria chalumnae.</title>
        <authorList>
            <person name="Di Palma F."/>
            <person name="Alfoldi J."/>
            <person name="Johnson J."/>
            <person name="Berlin A."/>
            <person name="Gnerre S."/>
            <person name="Jaffe D."/>
            <person name="MacCallum I."/>
            <person name="Young S."/>
            <person name="Walker B.J."/>
            <person name="Lander E."/>
            <person name="Lindblad-Toh K."/>
        </authorList>
    </citation>
    <scope>NUCLEOTIDE SEQUENCE [LARGE SCALE GENOMIC DNA]</scope>
    <source>
        <strain evidence="14">Wild caught</strain>
    </source>
</reference>
<evidence type="ECO:0000256" key="9">
    <source>
        <dbReference type="ARBA" id="ARBA00025736"/>
    </source>
</evidence>
<proteinExistence type="inferred from homology"/>
<dbReference type="HOGENOM" id="CLU_009579_8_0_1"/>
<dbReference type="EMBL" id="AFYH01153323">
    <property type="status" value="NOT_ANNOTATED_CDS"/>
    <property type="molecule type" value="Genomic_DNA"/>
</dbReference>
<dbReference type="STRING" id="7897.ENSLACP00000004563"/>
<dbReference type="GO" id="GO:0007200">
    <property type="term" value="P:phospholipase C-activating G protein-coupled receptor signaling pathway"/>
    <property type="evidence" value="ECO:0007669"/>
    <property type="project" value="TreeGrafter"/>
</dbReference>
<organism evidence="13 14">
    <name type="scientific">Latimeria chalumnae</name>
    <name type="common">Coelacanth</name>
    <dbReference type="NCBI Taxonomy" id="7897"/>
    <lineage>
        <taxon>Eukaryota</taxon>
        <taxon>Metazoa</taxon>
        <taxon>Chordata</taxon>
        <taxon>Craniata</taxon>
        <taxon>Vertebrata</taxon>
        <taxon>Euteleostomi</taxon>
        <taxon>Coelacanthiformes</taxon>
        <taxon>Coelacanthidae</taxon>
        <taxon>Latimeria</taxon>
    </lineage>
</organism>
<dbReference type="InterPro" id="IPR017452">
    <property type="entry name" value="GPCR_Rhodpsn_7TM"/>
</dbReference>
<evidence type="ECO:0000256" key="7">
    <source>
        <dbReference type="ARBA" id="ARBA00023170"/>
    </source>
</evidence>
<reference evidence="13" key="2">
    <citation type="submission" date="2025-08" db="UniProtKB">
        <authorList>
            <consortium name="Ensembl"/>
        </authorList>
    </citation>
    <scope>IDENTIFICATION</scope>
</reference>
<accession>H3A4J2</accession>
<dbReference type="AlphaFoldDB" id="H3A4J2"/>
<keyword evidence="14" id="KW-1185">Reference proteome</keyword>
<dbReference type="SUPFAM" id="SSF81321">
    <property type="entry name" value="Family A G protein-coupled receptor-like"/>
    <property type="match status" value="1"/>
</dbReference>
<dbReference type="Gene3D" id="1.20.1070.10">
    <property type="entry name" value="Rhodopsin 7-helix transmembrane proteins"/>
    <property type="match status" value="1"/>
</dbReference>
<comment type="similarity">
    <text evidence="10">Belongs to the G-protein coupled receptor 1 family.</text>
</comment>
<dbReference type="PROSITE" id="PS50262">
    <property type="entry name" value="G_PROTEIN_RECEP_F1_2"/>
    <property type="match status" value="1"/>
</dbReference>
<evidence type="ECO:0000313" key="13">
    <source>
        <dbReference type="Ensembl" id="ENSLACP00000004563.1"/>
    </source>
</evidence>
<feature type="domain" description="G-protein coupled receptors family 1 profile" evidence="12">
    <location>
        <begin position="59"/>
        <end position="307"/>
    </location>
</feature>
<dbReference type="Pfam" id="PF00001">
    <property type="entry name" value="7tm_1"/>
    <property type="match status" value="1"/>
</dbReference>